<organism evidence="2">
    <name type="scientific">Tanacetum cinerariifolium</name>
    <name type="common">Dalmatian daisy</name>
    <name type="synonym">Chrysanthemum cinerariifolium</name>
    <dbReference type="NCBI Taxonomy" id="118510"/>
    <lineage>
        <taxon>Eukaryota</taxon>
        <taxon>Viridiplantae</taxon>
        <taxon>Streptophyta</taxon>
        <taxon>Embryophyta</taxon>
        <taxon>Tracheophyta</taxon>
        <taxon>Spermatophyta</taxon>
        <taxon>Magnoliopsida</taxon>
        <taxon>eudicotyledons</taxon>
        <taxon>Gunneridae</taxon>
        <taxon>Pentapetalae</taxon>
        <taxon>asterids</taxon>
        <taxon>campanulids</taxon>
        <taxon>Asterales</taxon>
        <taxon>Asteraceae</taxon>
        <taxon>Asteroideae</taxon>
        <taxon>Anthemideae</taxon>
        <taxon>Anthemidinae</taxon>
        <taxon>Tanacetum</taxon>
    </lineage>
</organism>
<dbReference type="EMBL" id="BKCJ011010140">
    <property type="protein sequence ID" value="GFC66230.1"/>
    <property type="molecule type" value="Genomic_DNA"/>
</dbReference>
<name>A0A699QBY7_TANCI</name>
<dbReference type="InterPro" id="IPR002885">
    <property type="entry name" value="PPR_rpt"/>
</dbReference>
<dbReference type="AlphaFoldDB" id="A0A699QBY7"/>
<dbReference type="PANTHER" id="PTHR47928:SF207">
    <property type="entry name" value="PENTATRICOPEPTIDE REPEAT-CONTAINING PROTEIN"/>
    <property type="match status" value="1"/>
</dbReference>
<gene>
    <name evidence="2" type="ORF">Tci_838200</name>
</gene>
<dbReference type="Pfam" id="PF01535">
    <property type="entry name" value="PPR"/>
    <property type="match status" value="2"/>
</dbReference>
<sequence length="62" mass="7093">MDEAYHLFRKMPQKNNVSWNVMISGYVGVGDLVSAENLFRSSPFKCVVAWTAMVTGYMKCRQ</sequence>
<comment type="caution">
    <text evidence="2">The sequence shown here is derived from an EMBL/GenBank/DDBJ whole genome shotgun (WGS) entry which is preliminary data.</text>
</comment>
<keyword evidence="1" id="KW-0677">Repeat</keyword>
<reference evidence="2" key="1">
    <citation type="journal article" date="2019" name="Sci. Rep.">
        <title>Draft genome of Tanacetum cinerariifolium, the natural source of mosquito coil.</title>
        <authorList>
            <person name="Yamashiro T."/>
            <person name="Shiraishi A."/>
            <person name="Satake H."/>
            <person name="Nakayama K."/>
        </authorList>
    </citation>
    <scope>NUCLEOTIDE SEQUENCE</scope>
</reference>
<evidence type="ECO:0000313" key="2">
    <source>
        <dbReference type="EMBL" id="GFC66230.1"/>
    </source>
</evidence>
<accession>A0A699QBY7</accession>
<proteinExistence type="predicted"/>
<dbReference type="PANTHER" id="PTHR47928">
    <property type="entry name" value="REPEAT-CONTAINING PROTEIN, PUTATIVE-RELATED"/>
    <property type="match status" value="1"/>
</dbReference>
<protein>
    <submittedName>
        <fullName evidence="2">Pentatricopeptide repeat-containing protein At4g16835, mitochondrial-like</fullName>
    </submittedName>
</protein>
<dbReference type="NCBIfam" id="TIGR00756">
    <property type="entry name" value="PPR"/>
    <property type="match status" value="1"/>
</dbReference>
<dbReference type="Gene3D" id="1.25.40.10">
    <property type="entry name" value="Tetratricopeptide repeat domain"/>
    <property type="match status" value="1"/>
</dbReference>
<evidence type="ECO:0000256" key="1">
    <source>
        <dbReference type="ARBA" id="ARBA00022737"/>
    </source>
</evidence>
<dbReference type="InterPro" id="IPR011990">
    <property type="entry name" value="TPR-like_helical_dom_sf"/>
</dbReference>
<dbReference type="InterPro" id="IPR050421">
    <property type="entry name" value="PPR"/>
</dbReference>
<feature type="non-terminal residue" evidence="2">
    <location>
        <position position="62"/>
    </location>
</feature>